<protein>
    <submittedName>
        <fullName evidence="1">Nucleic acid-binding protein contains PIN domain</fullName>
    </submittedName>
</protein>
<dbReference type="InterPro" id="IPR021799">
    <property type="entry name" value="PIN-like_prokaryotic"/>
</dbReference>
<dbReference type="PANTHER" id="PTHR39550">
    <property type="entry name" value="SLL0658 PROTEIN"/>
    <property type="match status" value="1"/>
</dbReference>
<gene>
    <name evidence="1" type="ORF">BROSI_A0761</name>
</gene>
<dbReference type="Proteomes" id="UP000032309">
    <property type="component" value="Unassembled WGS sequence"/>
</dbReference>
<dbReference type="SUPFAM" id="SSF88723">
    <property type="entry name" value="PIN domain-like"/>
    <property type="match status" value="1"/>
</dbReference>
<dbReference type="InterPro" id="IPR029060">
    <property type="entry name" value="PIN-like_dom_sf"/>
</dbReference>
<accession>A0ABQ0JUY7</accession>
<sequence>MNGDCVEKTNSIQNVILDAGPIIHLEEIDCLYLLTDFQRLIIPDAVWREVEYHRPSIFKNRDINFEKVSVILDEDILSVCKLFCLDTGEVEAIALCSQYPDSILLTDDASARLVAKTLGIRAHGTIGVLLRAIRRKQFTPHETMRKLKEIPLKSTLFIRRSLLHEIIEEVKRAYGLI</sequence>
<organism evidence="1 2">
    <name type="scientific">Candidatus Brocadia sinica JPN1</name>
    <dbReference type="NCBI Taxonomy" id="1197129"/>
    <lineage>
        <taxon>Bacteria</taxon>
        <taxon>Pseudomonadati</taxon>
        <taxon>Planctomycetota</taxon>
        <taxon>Candidatus Brocadiia</taxon>
        <taxon>Candidatus Brocadiales</taxon>
        <taxon>Candidatus Brocadiaceae</taxon>
        <taxon>Candidatus Brocadia</taxon>
    </lineage>
</organism>
<dbReference type="EMBL" id="BAFN01000001">
    <property type="protein sequence ID" value="GAN32249.1"/>
    <property type="molecule type" value="Genomic_DNA"/>
</dbReference>
<evidence type="ECO:0000313" key="1">
    <source>
        <dbReference type="EMBL" id="GAN32249.1"/>
    </source>
</evidence>
<keyword evidence="2" id="KW-1185">Reference proteome</keyword>
<proteinExistence type="predicted"/>
<evidence type="ECO:0000313" key="2">
    <source>
        <dbReference type="Proteomes" id="UP000032309"/>
    </source>
</evidence>
<dbReference type="PANTHER" id="PTHR39550:SF1">
    <property type="entry name" value="SLL0658 PROTEIN"/>
    <property type="match status" value="1"/>
</dbReference>
<dbReference type="Pfam" id="PF11848">
    <property type="entry name" value="DUF3368"/>
    <property type="match status" value="1"/>
</dbReference>
<name>A0ABQ0JUY7_9BACT</name>
<comment type="caution">
    <text evidence="1">The sequence shown here is derived from an EMBL/GenBank/DDBJ whole genome shotgun (WGS) entry which is preliminary data.</text>
</comment>
<reference evidence="2" key="1">
    <citation type="journal article" date="2015" name="Genome Announc.">
        <title>Draft Genome Sequence of an Anaerobic Ammonium-Oxidizing Bacterium, "Candidatus Brocadia sinica".</title>
        <authorList>
            <person name="Oshiki M."/>
            <person name="Shinyako-Hata K."/>
            <person name="Satoh H."/>
            <person name="Okabe S."/>
        </authorList>
    </citation>
    <scope>NUCLEOTIDE SEQUENCE [LARGE SCALE GENOMIC DNA]</scope>
    <source>
        <strain evidence="2">JPN1</strain>
    </source>
</reference>